<gene>
    <name evidence="1" type="ORF">MM171A01652_0008</name>
    <name evidence="2" type="ORF">MM171B01257_0007</name>
</gene>
<protein>
    <submittedName>
        <fullName evidence="1">Uncharacterized protein</fullName>
    </submittedName>
</protein>
<organism evidence="1">
    <name type="scientific">viral metagenome</name>
    <dbReference type="NCBI Taxonomy" id="1070528"/>
    <lineage>
        <taxon>unclassified sequences</taxon>
        <taxon>metagenomes</taxon>
        <taxon>organismal metagenomes</taxon>
    </lineage>
</organism>
<name>A0A6M3LTJ6_9ZZZZ</name>
<proteinExistence type="predicted"/>
<accession>A0A6M3LTJ6</accession>
<evidence type="ECO:0000313" key="2">
    <source>
        <dbReference type="EMBL" id="QJB02461.1"/>
    </source>
</evidence>
<dbReference type="AlphaFoldDB" id="A0A6M3LTJ6"/>
<evidence type="ECO:0000313" key="1">
    <source>
        <dbReference type="EMBL" id="QJA98657.1"/>
    </source>
</evidence>
<dbReference type="EMBL" id="MT143598">
    <property type="protein sequence ID" value="QJA98657.1"/>
    <property type="molecule type" value="Genomic_DNA"/>
</dbReference>
<reference evidence="1" key="1">
    <citation type="submission" date="2020-03" db="EMBL/GenBank/DDBJ databases">
        <title>The deep terrestrial virosphere.</title>
        <authorList>
            <person name="Holmfeldt K."/>
            <person name="Nilsson E."/>
            <person name="Simone D."/>
            <person name="Lopez-Fernandez M."/>
            <person name="Wu X."/>
            <person name="de Brujin I."/>
            <person name="Lundin D."/>
            <person name="Andersson A."/>
            <person name="Bertilsson S."/>
            <person name="Dopson M."/>
        </authorList>
    </citation>
    <scope>NUCLEOTIDE SEQUENCE</scope>
    <source>
        <strain evidence="1">MM171A01652</strain>
        <strain evidence="2">MM171B01257</strain>
    </source>
</reference>
<dbReference type="EMBL" id="MT143785">
    <property type="protein sequence ID" value="QJB02461.1"/>
    <property type="molecule type" value="Genomic_DNA"/>
</dbReference>
<sequence>MYSVDTIKSIVRNLLDEREEASTSDIRSNFLSYCDGGLYYLMAVIKEDVSDDDPIYIRFKKAREEIINSA</sequence>